<dbReference type="AlphaFoldDB" id="A0A6G1LQC0"/>
<keyword evidence="12" id="KW-1185">Reference proteome</keyword>
<evidence type="ECO:0000256" key="10">
    <source>
        <dbReference type="SAM" id="Phobius"/>
    </source>
</evidence>
<gene>
    <name evidence="11" type="primary">Or-398</name>
    <name evidence="11" type="synonym">Nful_v1.0-Or-398-fd</name>
    <name evidence="11" type="ORF">NFUL_NFUL000391</name>
</gene>
<name>A0A6G1LQC0_9HYME</name>
<dbReference type="GO" id="GO:0004984">
    <property type="term" value="F:olfactory receptor activity"/>
    <property type="evidence" value="ECO:0007669"/>
    <property type="project" value="InterPro"/>
</dbReference>
<dbReference type="Pfam" id="PF02949">
    <property type="entry name" value="7tm_6"/>
    <property type="match status" value="1"/>
</dbReference>
<evidence type="ECO:0000256" key="1">
    <source>
        <dbReference type="ARBA" id="ARBA00004651"/>
    </source>
</evidence>
<dbReference type="PANTHER" id="PTHR21137">
    <property type="entry name" value="ODORANT RECEPTOR"/>
    <property type="match status" value="1"/>
</dbReference>
<keyword evidence="6 10" id="KW-1133">Transmembrane helix</keyword>
<evidence type="ECO:0000256" key="9">
    <source>
        <dbReference type="ARBA" id="ARBA00023224"/>
    </source>
</evidence>
<evidence type="ECO:0000256" key="6">
    <source>
        <dbReference type="ARBA" id="ARBA00022989"/>
    </source>
</evidence>
<feature type="transmembrane region" description="Helical" evidence="10">
    <location>
        <begin position="59"/>
        <end position="78"/>
    </location>
</feature>
<evidence type="ECO:0000256" key="8">
    <source>
        <dbReference type="ARBA" id="ARBA00023170"/>
    </source>
</evidence>
<dbReference type="EMBL" id="SGBU01000641">
    <property type="protein sequence ID" value="KAF3054263.1"/>
    <property type="molecule type" value="Genomic_DNA"/>
</dbReference>
<comment type="caution">
    <text evidence="11">The sequence shown here is derived from an EMBL/GenBank/DDBJ whole genome shotgun (WGS) entry which is preliminary data.</text>
</comment>
<evidence type="ECO:0000313" key="11">
    <source>
        <dbReference type="EMBL" id="KAF3054263.1"/>
    </source>
</evidence>
<dbReference type="GO" id="GO:0005886">
    <property type="term" value="C:plasma membrane"/>
    <property type="evidence" value="ECO:0007669"/>
    <property type="project" value="UniProtKB-SubCell"/>
</dbReference>
<keyword evidence="4 10" id="KW-0812">Transmembrane</keyword>
<sequence length="277" mass="32199">MAAQKSISQSRYYALPRIFTTLIRLWPYQTIGKNCLRFTIYGLYLLNDSIDIDDVFESVPAIVLTIVCSVQLIIMIIHSEKIKTCFKKIEGDWLSLNTEIEKTISQRHTKYGQSMTKIYSAMYSHFIIIVAVDSLFYTVIQHICRMFSIIGYILENIGKNDETNFHLDIKKIQDDNYDIALNCLRRHLHVSEFAKLLESLFANMFLFTIYAVILSSTISGRWYYTSRRCRKILLLILNRTMTPCKITAGNLMTLSIENYGAVLKTSMSYFTMLRSFQ</sequence>
<reference evidence="11 12" key="1">
    <citation type="submission" date="2019-08" db="EMBL/GenBank/DDBJ databases">
        <title>High quality draft denovo assembly of Nylanderia fulva.</title>
        <authorList>
            <person name="Vargo E.L."/>
            <person name="Tarone A.M."/>
            <person name="Konganti K.R."/>
        </authorList>
    </citation>
    <scope>NUCLEOTIDE SEQUENCE [LARGE SCALE GENOMIC DNA]</scope>
    <source>
        <strain evidence="11">TAMU-Nful-2015</strain>
        <tissue evidence="11">Whole body</tissue>
    </source>
</reference>
<feature type="transmembrane region" description="Helical" evidence="10">
    <location>
        <begin position="200"/>
        <end position="224"/>
    </location>
</feature>
<evidence type="ECO:0000313" key="12">
    <source>
        <dbReference type="Proteomes" id="UP000479987"/>
    </source>
</evidence>
<keyword evidence="8 11" id="KW-0675">Receptor</keyword>
<accession>A0A6G1LQC0</accession>
<evidence type="ECO:0000256" key="7">
    <source>
        <dbReference type="ARBA" id="ARBA00023136"/>
    </source>
</evidence>
<keyword evidence="3" id="KW-0716">Sensory transduction</keyword>
<protein>
    <submittedName>
        <fullName evidence="11">Odorant receptor 398</fullName>
    </submittedName>
</protein>
<keyword evidence="9" id="KW-0807">Transducer</keyword>
<proteinExistence type="predicted"/>
<keyword evidence="7 10" id="KW-0472">Membrane</keyword>
<dbReference type="GO" id="GO:0007165">
    <property type="term" value="P:signal transduction"/>
    <property type="evidence" value="ECO:0007669"/>
    <property type="project" value="UniProtKB-KW"/>
</dbReference>
<organism evidence="11 12">
    <name type="scientific">Nylanderia fulva</name>
    <dbReference type="NCBI Taxonomy" id="613905"/>
    <lineage>
        <taxon>Eukaryota</taxon>
        <taxon>Metazoa</taxon>
        <taxon>Ecdysozoa</taxon>
        <taxon>Arthropoda</taxon>
        <taxon>Hexapoda</taxon>
        <taxon>Insecta</taxon>
        <taxon>Pterygota</taxon>
        <taxon>Neoptera</taxon>
        <taxon>Endopterygota</taxon>
        <taxon>Hymenoptera</taxon>
        <taxon>Apocrita</taxon>
        <taxon>Aculeata</taxon>
        <taxon>Formicoidea</taxon>
        <taxon>Formicidae</taxon>
        <taxon>Formicinae</taxon>
        <taxon>Nylanderia</taxon>
    </lineage>
</organism>
<feature type="transmembrane region" description="Helical" evidence="10">
    <location>
        <begin position="118"/>
        <end position="140"/>
    </location>
</feature>
<evidence type="ECO:0000256" key="5">
    <source>
        <dbReference type="ARBA" id="ARBA00022725"/>
    </source>
</evidence>
<evidence type="ECO:0000256" key="3">
    <source>
        <dbReference type="ARBA" id="ARBA00022606"/>
    </source>
</evidence>
<keyword evidence="2" id="KW-1003">Cell membrane</keyword>
<dbReference type="Proteomes" id="UP000479987">
    <property type="component" value="Unassembled WGS sequence"/>
</dbReference>
<evidence type="ECO:0000256" key="4">
    <source>
        <dbReference type="ARBA" id="ARBA00022692"/>
    </source>
</evidence>
<dbReference type="InterPro" id="IPR004117">
    <property type="entry name" value="7tm6_olfct_rcpt"/>
</dbReference>
<dbReference type="PANTHER" id="PTHR21137:SF35">
    <property type="entry name" value="ODORANT RECEPTOR 19A-RELATED"/>
    <property type="match status" value="1"/>
</dbReference>
<dbReference type="GO" id="GO:0005549">
    <property type="term" value="F:odorant binding"/>
    <property type="evidence" value="ECO:0007669"/>
    <property type="project" value="InterPro"/>
</dbReference>
<keyword evidence="5" id="KW-0552">Olfaction</keyword>
<comment type="subcellular location">
    <subcellularLocation>
        <location evidence="1">Cell membrane</location>
        <topology evidence="1">Multi-pass membrane protein</topology>
    </subcellularLocation>
</comment>
<evidence type="ECO:0000256" key="2">
    <source>
        <dbReference type="ARBA" id="ARBA00022475"/>
    </source>
</evidence>